<dbReference type="Gene3D" id="1.20.1250.20">
    <property type="entry name" value="MFS general substrate transporter like domains"/>
    <property type="match status" value="2"/>
</dbReference>
<dbReference type="InterPro" id="IPR036259">
    <property type="entry name" value="MFS_trans_sf"/>
</dbReference>
<dbReference type="GO" id="GO:0022857">
    <property type="term" value="F:transmembrane transporter activity"/>
    <property type="evidence" value="ECO:0007669"/>
    <property type="project" value="InterPro"/>
</dbReference>
<reference evidence="8 9" key="1">
    <citation type="submission" date="2018-08" db="EMBL/GenBank/DDBJ databases">
        <title>The complete genome sequence of Streptomyces seoulensis, a pioneer strain for nickel superoxide dismutase discovery.</title>
        <authorList>
            <person name="Shin J."/>
            <person name="Lee J.-S."/>
            <person name="Lee E.-J."/>
            <person name="Youn H.-D."/>
        </authorList>
    </citation>
    <scope>NUCLEOTIDE SEQUENCE [LARGE SCALE GENOMIC DNA]</scope>
    <source>
        <strain evidence="8 9">KCTC 9819</strain>
    </source>
</reference>
<dbReference type="Pfam" id="PF07690">
    <property type="entry name" value="MFS_1"/>
    <property type="match status" value="1"/>
</dbReference>
<keyword evidence="9" id="KW-1185">Reference proteome</keyword>
<keyword evidence="2 6" id="KW-0812">Transmembrane</keyword>
<dbReference type="InterPro" id="IPR050382">
    <property type="entry name" value="MFS_Na/Anion_cotransporter"/>
</dbReference>
<protein>
    <submittedName>
        <fullName evidence="8">MFS transporter</fullName>
    </submittedName>
</protein>
<dbReference type="PROSITE" id="PS50850">
    <property type="entry name" value="MFS"/>
    <property type="match status" value="1"/>
</dbReference>
<dbReference type="AlphaFoldDB" id="A0A4P6U189"/>
<comment type="subcellular location">
    <subcellularLocation>
        <location evidence="1">Cell membrane</location>
        <topology evidence="1">Multi-pass membrane protein</topology>
    </subcellularLocation>
</comment>
<feature type="transmembrane region" description="Helical" evidence="6">
    <location>
        <begin position="218"/>
        <end position="236"/>
    </location>
</feature>
<dbReference type="InterPro" id="IPR020846">
    <property type="entry name" value="MFS_dom"/>
</dbReference>
<feature type="transmembrane region" description="Helical" evidence="6">
    <location>
        <begin position="181"/>
        <end position="206"/>
    </location>
</feature>
<feature type="transmembrane region" description="Helical" evidence="6">
    <location>
        <begin position="155"/>
        <end position="175"/>
    </location>
</feature>
<dbReference type="SUPFAM" id="SSF103473">
    <property type="entry name" value="MFS general substrate transporter"/>
    <property type="match status" value="1"/>
</dbReference>
<dbReference type="PANTHER" id="PTHR11662:SF399">
    <property type="entry name" value="FI19708P1-RELATED"/>
    <property type="match status" value="1"/>
</dbReference>
<dbReference type="STRING" id="73044.GCA_000725795_04432"/>
<keyword evidence="3 6" id="KW-1133">Transmembrane helix</keyword>
<evidence type="ECO:0000313" key="9">
    <source>
        <dbReference type="Proteomes" id="UP000292547"/>
    </source>
</evidence>
<evidence type="ECO:0000256" key="2">
    <source>
        <dbReference type="ARBA" id="ARBA00022692"/>
    </source>
</evidence>
<evidence type="ECO:0000256" key="4">
    <source>
        <dbReference type="ARBA" id="ARBA00023136"/>
    </source>
</evidence>
<dbReference type="OrthoDB" id="7584869at2"/>
<feature type="compositionally biased region" description="Low complexity" evidence="5">
    <location>
        <begin position="37"/>
        <end position="47"/>
    </location>
</feature>
<gene>
    <name evidence="8" type="ORF">D0Z67_23825</name>
</gene>
<sequence length="511" mass="54616">MPLPLRLPRRRRAPPGGLPDPVGRAGRPAARHGLRIGPGLRRLQAGLRPRRGRLPDPRRPQGVTRRKENHVTSTVTEPRRGPERNRTVAAFVITILLTSFVAATYGFGFYLFAQIVTDMRDDLGFGYTVVGTVTAAGQLGFLAFALLGTWVSTRLGGGTVTIGSAVLCGICLVLIPMTDSIVLIGVLLTILGGTAASVYVPLVEIVGRVVDYRHRGKVLGLISSGTSYGVFVNSLLVPSFVGSGNWRGLWYCVGLGTLAVTAVAAYAFKRYGLFYSPAENQADNQAGEHEDAAADTTSARAGWRMVLVRWVVIVWIIKFLNGFACMPFQNYLSPYLREGLGFDIHFAAQVWGTIAVIGMGAGFAVGWLSDRIGVRRSMLLCYAMFFTSALLLVLAPVGYVPMVSGVLFALAFYPIYGLVPAYVSKSASGAAATVIFGVTNVTQGLGGIVGNYTAGFLKNVTGDFMWYYAVIAAATVVLGALVLQLPHEGSAASFVGRRAPRSVSDKETSHA</sequence>
<feature type="transmembrane region" description="Helical" evidence="6">
    <location>
        <begin position="344"/>
        <end position="367"/>
    </location>
</feature>
<feature type="transmembrane region" description="Helical" evidence="6">
    <location>
        <begin position="88"/>
        <end position="113"/>
    </location>
</feature>
<keyword evidence="4 6" id="KW-0472">Membrane</keyword>
<evidence type="ECO:0000256" key="3">
    <source>
        <dbReference type="ARBA" id="ARBA00022989"/>
    </source>
</evidence>
<evidence type="ECO:0000256" key="1">
    <source>
        <dbReference type="ARBA" id="ARBA00004651"/>
    </source>
</evidence>
<feature type="compositionally biased region" description="Basic and acidic residues" evidence="5">
    <location>
        <begin position="53"/>
        <end position="70"/>
    </location>
</feature>
<evidence type="ECO:0000259" key="7">
    <source>
        <dbReference type="PROSITE" id="PS50850"/>
    </source>
</evidence>
<dbReference type="InterPro" id="IPR011701">
    <property type="entry name" value="MFS"/>
</dbReference>
<dbReference type="GO" id="GO:0005886">
    <property type="term" value="C:plasma membrane"/>
    <property type="evidence" value="ECO:0007669"/>
    <property type="project" value="UniProtKB-SubCell"/>
</dbReference>
<feature type="transmembrane region" description="Helical" evidence="6">
    <location>
        <begin position="306"/>
        <end position="324"/>
    </location>
</feature>
<accession>A0A4P6U189</accession>
<proteinExistence type="predicted"/>
<feature type="domain" description="Major facilitator superfamily (MFS) profile" evidence="7">
    <location>
        <begin position="94"/>
        <end position="490"/>
    </location>
</feature>
<dbReference type="EMBL" id="CP032229">
    <property type="protein sequence ID" value="QBJ93013.1"/>
    <property type="molecule type" value="Genomic_DNA"/>
</dbReference>
<name>A0A4P6U189_STRSO</name>
<feature type="transmembrane region" description="Helical" evidence="6">
    <location>
        <begin position="464"/>
        <end position="483"/>
    </location>
</feature>
<feature type="transmembrane region" description="Helical" evidence="6">
    <location>
        <begin position="248"/>
        <end position="268"/>
    </location>
</feature>
<evidence type="ECO:0000313" key="8">
    <source>
        <dbReference type="EMBL" id="QBJ93013.1"/>
    </source>
</evidence>
<feature type="region of interest" description="Disordered" evidence="5">
    <location>
        <begin position="1"/>
        <end position="82"/>
    </location>
</feature>
<dbReference type="KEGG" id="sseo:D0Z67_23825"/>
<feature type="transmembrane region" description="Helical" evidence="6">
    <location>
        <begin position="379"/>
        <end position="399"/>
    </location>
</feature>
<feature type="transmembrane region" description="Helical" evidence="6">
    <location>
        <begin position="125"/>
        <end position="148"/>
    </location>
</feature>
<evidence type="ECO:0000256" key="5">
    <source>
        <dbReference type="SAM" id="MobiDB-lite"/>
    </source>
</evidence>
<dbReference type="PANTHER" id="PTHR11662">
    <property type="entry name" value="SOLUTE CARRIER FAMILY 17"/>
    <property type="match status" value="1"/>
</dbReference>
<evidence type="ECO:0000256" key="6">
    <source>
        <dbReference type="SAM" id="Phobius"/>
    </source>
</evidence>
<dbReference type="Proteomes" id="UP000292547">
    <property type="component" value="Chromosome"/>
</dbReference>
<organism evidence="8 9">
    <name type="scientific">Streptomyces seoulensis</name>
    <dbReference type="NCBI Taxonomy" id="73044"/>
    <lineage>
        <taxon>Bacteria</taxon>
        <taxon>Bacillati</taxon>
        <taxon>Actinomycetota</taxon>
        <taxon>Actinomycetes</taxon>
        <taxon>Kitasatosporales</taxon>
        <taxon>Streptomycetaceae</taxon>
        <taxon>Streptomyces</taxon>
    </lineage>
</organism>
<feature type="transmembrane region" description="Helical" evidence="6">
    <location>
        <begin position="430"/>
        <end position="452"/>
    </location>
</feature>